<organism evidence="2 3">
    <name type="scientific">Fistulina hepatica ATCC 64428</name>
    <dbReference type="NCBI Taxonomy" id="1128425"/>
    <lineage>
        <taxon>Eukaryota</taxon>
        <taxon>Fungi</taxon>
        <taxon>Dikarya</taxon>
        <taxon>Basidiomycota</taxon>
        <taxon>Agaricomycotina</taxon>
        <taxon>Agaricomycetes</taxon>
        <taxon>Agaricomycetidae</taxon>
        <taxon>Agaricales</taxon>
        <taxon>Fistulinaceae</taxon>
        <taxon>Fistulina</taxon>
    </lineage>
</organism>
<dbReference type="OrthoDB" id="2565191at2759"/>
<protein>
    <submittedName>
        <fullName evidence="2">Uncharacterized protein</fullName>
    </submittedName>
</protein>
<feature type="compositionally biased region" description="Basic and acidic residues" evidence="1">
    <location>
        <begin position="188"/>
        <end position="206"/>
    </location>
</feature>
<accession>A0A0D7ARF0</accession>
<evidence type="ECO:0000256" key="1">
    <source>
        <dbReference type="SAM" id="MobiDB-lite"/>
    </source>
</evidence>
<dbReference type="EMBL" id="KN881583">
    <property type="protein sequence ID" value="KIY53906.1"/>
    <property type="molecule type" value="Genomic_DNA"/>
</dbReference>
<evidence type="ECO:0000313" key="2">
    <source>
        <dbReference type="EMBL" id="KIY53906.1"/>
    </source>
</evidence>
<dbReference type="AlphaFoldDB" id="A0A0D7ARF0"/>
<evidence type="ECO:0000313" key="3">
    <source>
        <dbReference type="Proteomes" id="UP000054144"/>
    </source>
</evidence>
<feature type="compositionally biased region" description="Acidic residues" evidence="1">
    <location>
        <begin position="367"/>
        <end position="377"/>
    </location>
</feature>
<feature type="compositionally biased region" description="Acidic residues" evidence="1">
    <location>
        <begin position="306"/>
        <end position="324"/>
    </location>
</feature>
<feature type="region of interest" description="Disordered" evidence="1">
    <location>
        <begin position="163"/>
        <end position="225"/>
    </location>
</feature>
<feature type="compositionally biased region" description="Basic residues" evidence="1">
    <location>
        <begin position="216"/>
        <end position="225"/>
    </location>
</feature>
<sequence length="377" mass="42438">MPKTIYEHGTVRKNAQGKAPHLVLRDHHPAVQDPRGNAVPRPRPIVPVKRRRHSERLKTPVCGVSANALVDEDDRGEGPSRLSHDDEYINTEDEAEAKRHSVQRRCKRTRLSQLEELAESVRTCSPPIADSLLPSSDLLQCIHHFASEHYTSRGMLLNSSKDYRAQKKARRARRLSERARTSSSSDEDTFHDNDESHDEHSLRKDEIEEGEDAKKSKGKGKKRDTRRLGYRTDVMRDMYKVMDGSALVAIGMLLEEHVAFLVSKARGGSFYVEDEEAEADATTRETEGDNYDETVPSDDSNKEELGWEEADSEHEIENELEELDNADRDGIGEDGEEVDSGGSDDDRNGSNSDEEEKAATNGHQDGSSDDEDNMDER</sequence>
<proteinExistence type="predicted"/>
<dbReference type="Proteomes" id="UP000054144">
    <property type="component" value="Unassembled WGS sequence"/>
</dbReference>
<gene>
    <name evidence="2" type="ORF">FISHEDRAFT_68473</name>
</gene>
<feature type="compositionally biased region" description="Acidic residues" evidence="1">
    <location>
        <begin position="332"/>
        <end position="343"/>
    </location>
</feature>
<reference evidence="2 3" key="1">
    <citation type="journal article" date="2015" name="Fungal Genet. Biol.">
        <title>Evolution of novel wood decay mechanisms in Agaricales revealed by the genome sequences of Fistulina hepatica and Cylindrobasidium torrendii.</title>
        <authorList>
            <person name="Floudas D."/>
            <person name="Held B.W."/>
            <person name="Riley R."/>
            <person name="Nagy L.G."/>
            <person name="Koehler G."/>
            <person name="Ransdell A.S."/>
            <person name="Younus H."/>
            <person name="Chow J."/>
            <person name="Chiniquy J."/>
            <person name="Lipzen A."/>
            <person name="Tritt A."/>
            <person name="Sun H."/>
            <person name="Haridas S."/>
            <person name="LaButti K."/>
            <person name="Ohm R.A."/>
            <person name="Kues U."/>
            <person name="Blanchette R.A."/>
            <person name="Grigoriev I.V."/>
            <person name="Minto R.E."/>
            <person name="Hibbett D.S."/>
        </authorList>
    </citation>
    <scope>NUCLEOTIDE SEQUENCE [LARGE SCALE GENOMIC DNA]</scope>
    <source>
        <strain evidence="2 3">ATCC 64428</strain>
    </source>
</reference>
<name>A0A0D7ARF0_9AGAR</name>
<feature type="region of interest" description="Disordered" evidence="1">
    <location>
        <begin position="273"/>
        <end position="377"/>
    </location>
</feature>
<keyword evidence="3" id="KW-1185">Reference proteome</keyword>